<sequence length="144" mass="17328">MSIPISWLCVHRYSQLTHLAISICITFNLESIPRKIYIGTFSTNPVLKEMFKYLCLSVDKYFRHPSRRIVFFVLQLPVKSKNICYCYNCWLELSNNRRVYNHGYRKHKVYELGYIFSYLSFLPPKSQTIRYHSSFYQSQKLGFR</sequence>
<evidence type="ECO:0008006" key="3">
    <source>
        <dbReference type="Google" id="ProtNLM"/>
    </source>
</evidence>
<dbReference type="Proteomes" id="UP000030161">
    <property type="component" value="Unassembled WGS sequence"/>
</dbReference>
<evidence type="ECO:0000313" key="1">
    <source>
        <dbReference type="EMBL" id="KGR04742.1"/>
    </source>
</evidence>
<name>A0AB34PQS3_CANAX</name>
<accession>A0AB34PQS3</accession>
<comment type="caution">
    <text evidence="1">The sequence shown here is derived from an EMBL/GenBank/DDBJ whole genome shotgun (WGS) entry which is preliminary data.</text>
</comment>
<protein>
    <recommendedName>
        <fullName evidence="3">C2H2-type domain-containing protein</fullName>
    </recommendedName>
</protein>
<dbReference type="EMBL" id="AJIX01000041">
    <property type="protein sequence ID" value="KGR04742.1"/>
    <property type="molecule type" value="Genomic_DNA"/>
</dbReference>
<gene>
    <name evidence="1" type="ORF">MG3_05370</name>
</gene>
<evidence type="ECO:0000313" key="2">
    <source>
        <dbReference type="Proteomes" id="UP000030161"/>
    </source>
</evidence>
<dbReference type="AlphaFoldDB" id="A0AB34PQS3"/>
<organism evidence="1 2">
    <name type="scientific">Candida albicans P78048</name>
    <dbReference type="NCBI Taxonomy" id="1094989"/>
    <lineage>
        <taxon>Eukaryota</taxon>
        <taxon>Fungi</taxon>
        <taxon>Dikarya</taxon>
        <taxon>Ascomycota</taxon>
        <taxon>Saccharomycotina</taxon>
        <taxon>Pichiomycetes</taxon>
        <taxon>Debaryomycetaceae</taxon>
        <taxon>Candida/Lodderomyces clade</taxon>
        <taxon>Candida</taxon>
    </lineage>
</organism>
<proteinExistence type="predicted"/>
<reference evidence="1 2" key="1">
    <citation type="submission" date="2013-12" db="EMBL/GenBank/DDBJ databases">
        <title>The Genome Sequence of Candida albicans P78048.</title>
        <authorList>
            <consortium name="The Broad Institute Genome Sequencing Platform"/>
            <consortium name="The Broad Institute Genome Sequencing Center for Infectious Disease"/>
            <person name="Cuomo C."/>
            <person name="Bennett R."/>
            <person name="Hirakawa M."/>
            <person name="Noverr M."/>
            <person name="Mitchell A."/>
            <person name="Young S.K."/>
            <person name="Zeng Q."/>
            <person name="Gargeya S."/>
            <person name="Fitzgerald M."/>
            <person name="Abouelleil A."/>
            <person name="Alvarado L."/>
            <person name="Berlin A.M."/>
            <person name="Chapman S.B."/>
            <person name="Dewar J."/>
            <person name="Goldberg J."/>
            <person name="Griggs A."/>
            <person name="Gujja S."/>
            <person name="Hansen M."/>
            <person name="Howarth C."/>
            <person name="Imamovic A."/>
            <person name="Larimer J."/>
            <person name="McCowan C."/>
            <person name="Murphy C."/>
            <person name="Pearson M."/>
            <person name="Priest M."/>
            <person name="Roberts A."/>
            <person name="Saif S."/>
            <person name="Shea T."/>
            <person name="Sykes S."/>
            <person name="Wortman J."/>
            <person name="Nusbaum C."/>
            <person name="Birren B."/>
        </authorList>
    </citation>
    <scope>NUCLEOTIDE SEQUENCE [LARGE SCALE GENOMIC DNA]</scope>
    <source>
        <strain evidence="1 2">P78048</strain>
    </source>
</reference>